<dbReference type="InterPro" id="IPR032710">
    <property type="entry name" value="NTF2-like_dom_sf"/>
</dbReference>
<keyword evidence="4" id="KW-1185">Reference proteome</keyword>
<reference evidence="3 4" key="1">
    <citation type="submission" date="2018-09" db="EMBL/GenBank/DDBJ databases">
        <title>Genomic Encyclopedia of Type Strains, Phase III (KMG-III): the genomes of soil and plant-associated and newly described type strains.</title>
        <authorList>
            <person name="Whitman W."/>
        </authorList>
    </citation>
    <scope>NUCLEOTIDE SEQUENCE [LARGE SCALE GENOMIC DNA]</scope>
    <source>
        <strain evidence="3 4">CECT 7938</strain>
    </source>
</reference>
<sequence>MKKITAWAALLLIGAAVQHTANGQTKQLNSSKSIKSTTIKNQSAQQQIEKSLTIYFDALNKSSVEQAIGQYTTDGIFMPTGLPTATGTAQLKIAYTNVFKAIQLNVKFDIEEINLSGDIAFVRTQSHGTQLIHATGQKTEELNREFFLLKRENGTWKIARYMFNQPK</sequence>
<evidence type="ECO:0000313" key="3">
    <source>
        <dbReference type="EMBL" id="RKE57087.1"/>
    </source>
</evidence>
<dbReference type="Proteomes" id="UP000286246">
    <property type="component" value="Unassembled WGS sequence"/>
</dbReference>
<dbReference type="InterPro" id="IPR027843">
    <property type="entry name" value="DUF4440"/>
</dbReference>
<dbReference type="GO" id="GO:0016853">
    <property type="term" value="F:isomerase activity"/>
    <property type="evidence" value="ECO:0007669"/>
    <property type="project" value="UniProtKB-KW"/>
</dbReference>
<gene>
    <name evidence="3" type="ORF">DFQ12_1963</name>
</gene>
<protein>
    <submittedName>
        <fullName evidence="3">Ketosteroid isomerase-like protein</fullName>
    </submittedName>
</protein>
<dbReference type="EMBL" id="RAPY01000001">
    <property type="protein sequence ID" value="RKE57087.1"/>
    <property type="molecule type" value="Genomic_DNA"/>
</dbReference>
<feature type="signal peptide" evidence="1">
    <location>
        <begin position="1"/>
        <end position="21"/>
    </location>
</feature>
<dbReference type="SUPFAM" id="SSF54427">
    <property type="entry name" value="NTF2-like"/>
    <property type="match status" value="1"/>
</dbReference>
<evidence type="ECO:0000256" key="1">
    <source>
        <dbReference type="SAM" id="SignalP"/>
    </source>
</evidence>
<name>A0A420BK81_SPHD1</name>
<comment type="caution">
    <text evidence="3">The sequence shown here is derived from an EMBL/GenBank/DDBJ whole genome shotgun (WGS) entry which is preliminary data.</text>
</comment>
<proteinExistence type="predicted"/>
<dbReference type="Gene3D" id="3.10.450.50">
    <property type="match status" value="1"/>
</dbReference>
<feature type="domain" description="DUF4440" evidence="2">
    <location>
        <begin position="49"/>
        <end position="158"/>
    </location>
</feature>
<organism evidence="3 4">
    <name type="scientific">Sphingobacterium detergens</name>
    <dbReference type="NCBI Taxonomy" id="1145106"/>
    <lineage>
        <taxon>Bacteria</taxon>
        <taxon>Pseudomonadati</taxon>
        <taxon>Bacteroidota</taxon>
        <taxon>Sphingobacteriia</taxon>
        <taxon>Sphingobacteriales</taxon>
        <taxon>Sphingobacteriaceae</taxon>
        <taxon>Sphingobacterium</taxon>
    </lineage>
</organism>
<accession>A0A420BK81</accession>
<dbReference type="Pfam" id="PF14534">
    <property type="entry name" value="DUF4440"/>
    <property type="match status" value="1"/>
</dbReference>
<keyword evidence="3" id="KW-0413">Isomerase</keyword>
<feature type="chain" id="PRO_5019418517" evidence="1">
    <location>
        <begin position="22"/>
        <end position="167"/>
    </location>
</feature>
<dbReference type="AlphaFoldDB" id="A0A420BK81"/>
<keyword evidence="1" id="KW-0732">Signal</keyword>
<dbReference type="OrthoDB" id="6491893at2"/>
<evidence type="ECO:0000313" key="4">
    <source>
        <dbReference type="Proteomes" id="UP000286246"/>
    </source>
</evidence>
<evidence type="ECO:0000259" key="2">
    <source>
        <dbReference type="Pfam" id="PF14534"/>
    </source>
</evidence>
<dbReference type="RefSeq" id="WP_120258679.1">
    <property type="nucleotide sequence ID" value="NZ_RAPY01000001.1"/>
</dbReference>